<dbReference type="AlphaFoldDB" id="A0A0E9U6C2"/>
<proteinExistence type="predicted"/>
<protein>
    <submittedName>
        <fullName evidence="2">Uncharacterized protein</fullName>
    </submittedName>
</protein>
<accession>A0A0E9U6C2</accession>
<feature type="region of interest" description="Disordered" evidence="1">
    <location>
        <begin position="1"/>
        <end position="27"/>
    </location>
</feature>
<name>A0A0E9U6C2_ANGAN</name>
<evidence type="ECO:0000256" key="1">
    <source>
        <dbReference type="SAM" id="MobiDB-lite"/>
    </source>
</evidence>
<sequence length="27" mass="3218">MRTPGGSLVRTQRYRRSTGKRHCRLLM</sequence>
<feature type="compositionally biased region" description="Basic residues" evidence="1">
    <location>
        <begin position="12"/>
        <end position="27"/>
    </location>
</feature>
<reference evidence="2" key="2">
    <citation type="journal article" date="2015" name="Fish Shellfish Immunol.">
        <title>Early steps in the European eel (Anguilla anguilla)-Vibrio vulnificus interaction in the gills: Role of the RtxA13 toxin.</title>
        <authorList>
            <person name="Callol A."/>
            <person name="Pajuelo D."/>
            <person name="Ebbesson L."/>
            <person name="Teles M."/>
            <person name="MacKenzie S."/>
            <person name="Amaro C."/>
        </authorList>
    </citation>
    <scope>NUCLEOTIDE SEQUENCE</scope>
</reference>
<evidence type="ECO:0000313" key="2">
    <source>
        <dbReference type="EMBL" id="JAH61267.1"/>
    </source>
</evidence>
<reference evidence="2" key="1">
    <citation type="submission" date="2014-11" db="EMBL/GenBank/DDBJ databases">
        <authorList>
            <person name="Amaro Gonzalez C."/>
        </authorList>
    </citation>
    <scope>NUCLEOTIDE SEQUENCE</scope>
</reference>
<dbReference type="EMBL" id="GBXM01047310">
    <property type="protein sequence ID" value="JAH61267.1"/>
    <property type="molecule type" value="Transcribed_RNA"/>
</dbReference>
<organism evidence="2">
    <name type="scientific">Anguilla anguilla</name>
    <name type="common">European freshwater eel</name>
    <name type="synonym">Muraena anguilla</name>
    <dbReference type="NCBI Taxonomy" id="7936"/>
    <lineage>
        <taxon>Eukaryota</taxon>
        <taxon>Metazoa</taxon>
        <taxon>Chordata</taxon>
        <taxon>Craniata</taxon>
        <taxon>Vertebrata</taxon>
        <taxon>Euteleostomi</taxon>
        <taxon>Actinopterygii</taxon>
        <taxon>Neopterygii</taxon>
        <taxon>Teleostei</taxon>
        <taxon>Anguilliformes</taxon>
        <taxon>Anguillidae</taxon>
        <taxon>Anguilla</taxon>
    </lineage>
</organism>